<feature type="non-terminal residue" evidence="1">
    <location>
        <position position="1"/>
    </location>
</feature>
<accession>A0A3E2GXP7</accession>
<dbReference type="EMBL" id="NCSJ02000326">
    <property type="protein sequence ID" value="RFU25533.1"/>
    <property type="molecule type" value="Genomic_DNA"/>
</dbReference>
<feature type="non-terminal residue" evidence="1">
    <location>
        <position position="85"/>
    </location>
</feature>
<evidence type="ECO:0000313" key="2">
    <source>
        <dbReference type="Proteomes" id="UP000258309"/>
    </source>
</evidence>
<dbReference type="AlphaFoldDB" id="A0A3E2GXP7"/>
<reference evidence="1 2" key="1">
    <citation type="submission" date="2018-05" db="EMBL/GenBank/DDBJ databases">
        <title>Draft genome sequence of Scytalidium lignicola DSM 105466, a ubiquitous saprotrophic fungus.</title>
        <authorList>
            <person name="Buettner E."/>
            <person name="Gebauer A.M."/>
            <person name="Hofrichter M."/>
            <person name="Liers C."/>
            <person name="Kellner H."/>
        </authorList>
    </citation>
    <scope>NUCLEOTIDE SEQUENCE [LARGE SCALE GENOMIC DNA]</scope>
    <source>
        <strain evidence="1 2">DSM 105466</strain>
    </source>
</reference>
<keyword evidence="2" id="KW-1185">Reference proteome</keyword>
<proteinExistence type="predicted"/>
<name>A0A3E2GXP7_SCYLI</name>
<comment type="caution">
    <text evidence="1">The sequence shown here is derived from an EMBL/GenBank/DDBJ whole genome shotgun (WGS) entry which is preliminary data.</text>
</comment>
<gene>
    <name evidence="1" type="ORF">B7463_g10814</name>
</gene>
<organism evidence="1 2">
    <name type="scientific">Scytalidium lignicola</name>
    <name type="common">Hyphomycete</name>
    <dbReference type="NCBI Taxonomy" id="5539"/>
    <lineage>
        <taxon>Eukaryota</taxon>
        <taxon>Fungi</taxon>
        <taxon>Dikarya</taxon>
        <taxon>Ascomycota</taxon>
        <taxon>Pezizomycotina</taxon>
        <taxon>Leotiomycetes</taxon>
        <taxon>Leotiomycetes incertae sedis</taxon>
        <taxon>Scytalidium</taxon>
    </lineage>
</organism>
<sequence>MPMKNSLVAAIFGYKRLATSKATKTSLEGKPICLSNNLKLKANDVCIRKSNNKSKTDDGMHITAVVTNKTKTKVQTIHLPMPKNK</sequence>
<protein>
    <submittedName>
        <fullName evidence="1">Uncharacterized protein</fullName>
    </submittedName>
</protein>
<dbReference type="Proteomes" id="UP000258309">
    <property type="component" value="Unassembled WGS sequence"/>
</dbReference>
<evidence type="ECO:0000313" key="1">
    <source>
        <dbReference type="EMBL" id="RFU25533.1"/>
    </source>
</evidence>